<organism evidence="2 3">
    <name type="scientific">Methylorubrum extorquens DSM 13060</name>
    <dbReference type="NCBI Taxonomy" id="882800"/>
    <lineage>
        <taxon>Bacteria</taxon>
        <taxon>Pseudomonadati</taxon>
        <taxon>Pseudomonadota</taxon>
        <taxon>Alphaproteobacteria</taxon>
        <taxon>Hyphomicrobiales</taxon>
        <taxon>Methylobacteriaceae</taxon>
        <taxon>Methylorubrum</taxon>
    </lineage>
</organism>
<dbReference type="PATRIC" id="fig|882800.3.peg.2550"/>
<accession>H1KIY7</accession>
<evidence type="ECO:0000256" key="1">
    <source>
        <dbReference type="SAM" id="SignalP"/>
    </source>
</evidence>
<evidence type="ECO:0000313" key="3">
    <source>
        <dbReference type="Proteomes" id="UP000004382"/>
    </source>
</evidence>
<protein>
    <submittedName>
        <fullName evidence="2">Uncharacterized protein</fullName>
    </submittedName>
</protein>
<dbReference type="Proteomes" id="UP000004382">
    <property type="component" value="Unassembled WGS sequence"/>
</dbReference>
<sequence length="480" mass="49487" precursor="true">MRLRALAVLAILPFAALAQPLPNAKRTPAPANDNPPLKALRVDQEPSGAALVKEVQGLDRSLAGTKNPNAIMLGAGNRISFCPALSCIHGPASGSIQSDFFDHQRASLLLSASTNGDGQTQEQTLAVTTTIGTGYTLPYKPNSPYKAGDNVAVGNAVYRATQAGTTAASTKLLGSRPDRLPFTVTDGTVKWDWINDAAINAKVGSYFETNVVDGAGSAWGAAFNYHINTKPKIGNFFPGVEFDYANNSGHDCALGVTDCTAVRVGLAGNAQVTHGVQITGEGSSTTGYSSIWALRINGDKVASQSAIEIDTATPIGLGFGSSGIGGGPHSIATIQDVTAGPTTLQTAGSKTIADLVLGAGGPRAIQINGGRSSAAIEDNSNSPTSVNIGGKKSLASIRDGSVAPIGILLQGNYSTSQIAGLGWSVGPDGSLTTSRITETGSTAPATSNSPCRVGQRAWDQNFEYRCVAVNKWKRASLSDW</sequence>
<feature type="signal peptide" evidence="1">
    <location>
        <begin position="1"/>
        <end position="18"/>
    </location>
</feature>
<feature type="chain" id="PRO_5003551135" evidence="1">
    <location>
        <begin position="19"/>
        <end position="480"/>
    </location>
</feature>
<reference evidence="2 3" key="1">
    <citation type="submission" date="2011-09" db="EMBL/GenBank/DDBJ databases">
        <title>The draft genome of Methylobacterium extorquens DSM 13060.</title>
        <authorList>
            <consortium name="US DOE Joint Genome Institute (JGI-PGF)"/>
            <person name="Lucas S."/>
            <person name="Han J."/>
            <person name="Lapidus A."/>
            <person name="Cheng J.-F."/>
            <person name="Goodwin L."/>
            <person name="Pitluck S."/>
            <person name="Peters L."/>
            <person name="Land M.L."/>
            <person name="Hauser L."/>
            <person name="Koskimaki J."/>
            <person name="Halonen O."/>
            <person name="Pirttila A."/>
            <person name="Frank C."/>
            <person name="Woyke T.J."/>
        </authorList>
    </citation>
    <scope>NUCLEOTIDE SEQUENCE [LARGE SCALE GENOMIC DNA]</scope>
    <source>
        <strain evidence="2 3">DSM 13060</strain>
    </source>
</reference>
<dbReference type="EMBL" id="AGJK01000059">
    <property type="protein sequence ID" value="EHP92528.1"/>
    <property type="molecule type" value="Genomic_DNA"/>
</dbReference>
<comment type="caution">
    <text evidence="2">The sequence shown here is derived from an EMBL/GenBank/DDBJ whole genome shotgun (WGS) entry which is preliminary data.</text>
</comment>
<evidence type="ECO:0000313" key="2">
    <source>
        <dbReference type="EMBL" id="EHP92528.1"/>
    </source>
</evidence>
<name>H1KIY7_METEX</name>
<dbReference type="AlphaFoldDB" id="H1KIY7"/>
<gene>
    <name evidence="2" type="ORF">MetexDRAFT_2599</name>
</gene>
<keyword evidence="1" id="KW-0732">Signal</keyword>
<proteinExistence type="predicted"/>